<dbReference type="InParanoid" id="A0A1X7TUT9"/>
<dbReference type="STRING" id="400682.A0A1X7TUT9"/>
<evidence type="ECO:0000259" key="1">
    <source>
        <dbReference type="Pfam" id="PF07727"/>
    </source>
</evidence>
<sequence>MDVTTAFLNGTLEEEVYMDQPEDYVEKGKEKLVCTLNHSLYGLKQAPRFWNAVLDQKLNLGDLIWSNR</sequence>
<dbReference type="AlphaFoldDB" id="A0A1X7TUT9"/>
<feature type="domain" description="Reverse transcriptase Ty1/copia-type" evidence="1">
    <location>
        <begin position="1"/>
        <end position="58"/>
    </location>
</feature>
<proteinExistence type="predicted"/>
<evidence type="ECO:0000313" key="2">
    <source>
        <dbReference type="EnsemblMetazoa" id="Aqu2.1.18968_001"/>
    </source>
</evidence>
<dbReference type="EnsemblMetazoa" id="Aqu2.1.18968_001">
    <property type="protein sequence ID" value="Aqu2.1.18968_001"/>
    <property type="gene ID" value="Aqu2.1.18968"/>
</dbReference>
<protein>
    <recommendedName>
        <fullName evidence="1">Reverse transcriptase Ty1/copia-type domain-containing protein</fullName>
    </recommendedName>
</protein>
<dbReference type="InterPro" id="IPR013103">
    <property type="entry name" value="RVT_2"/>
</dbReference>
<dbReference type="Pfam" id="PF07727">
    <property type="entry name" value="RVT_2"/>
    <property type="match status" value="1"/>
</dbReference>
<name>A0A1X7TUT9_AMPQE</name>
<accession>A0A1X7TUT9</accession>
<reference evidence="2" key="1">
    <citation type="submission" date="2017-05" db="UniProtKB">
        <authorList>
            <consortium name="EnsemblMetazoa"/>
        </authorList>
    </citation>
    <scope>IDENTIFICATION</scope>
</reference>
<dbReference type="eggNOG" id="KOG0017">
    <property type="taxonomic scope" value="Eukaryota"/>
</dbReference>
<organism evidence="2">
    <name type="scientific">Amphimedon queenslandica</name>
    <name type="common">Sponge</name>
    <dbReference type="NCBI Taxonomy" id="400682"/>
    <lineage>
        <taxon>Eukaryota</taxon>
        <taxon>Metazoa</taxon>
        <taxon>Porifera</taxon>
        <taxon>Demospongiae</taxon>
        <taxon>Heteroscleromorpha</taxon>
        <taxon>Haplosclerida</taxon>
        <taxon>Niphatidae</taxon>
        <taxon>Amphimedon</taxon>
    </lineage>
</organism>